<feature type="compositionally biased region" description="Polar residues" evidence="10">
    <location>
        <begin position="713"/>
        <end position="752"/>
    </location>
</feature>
<comment type="subcellular location">
    <subcellularLocation>
        <location evidence="2">Cytoplasm</location>
    </subcellularLocation>
    <subcellularLocation>
        <location evidence="1">Nucleus</location>
    </subcellularLocation>
</comment>
<feature type="compositionally biased region" description="Basic residues" evidence="10">
    <location>
        <begin position="209"/>
        <end position="222"/>
    </location>
</feature>
<dbReference type="AlphaFoldDB" id="A0ABD0W0X4"/>
<protein>
    <recommendedName>
        <fullName evidence="8">TSC22 domain family protein 1</fullName>
    </recommendedName>
</protein>
<evidence type="ECO:0000256" key="8">
    <source>
        <dbReference type="ARBA" id="ARBA00039911"/>
    </source>
</evidence>
<dbReference type="GO" id="GO:0005737">
    <property type="term" value="C:cytoplasm"/>
    <property type="evidence" value="ECO:0007669"/>
    <property type="project" value="UniProtKB-SubCell"/>
</dbReference>
<evidence type="ECO:0000256" key="3">
    <source>
        <dbReference type="ARBA" id="ARBA00007908"/>
    </source>
</evidence>
<gene>
    <name evidence="11" type="ORF">UPYG_G00309010</name>
</gene>
<evidence type="ECO:0000256" key="6">
    <source>
        <dbReference type="ARBA" id="ARBA00023163"/>
    </source>
</evidence>
<evidence type="ECO:0000256" key="5">
    <source>
        <dbReference type="ARBA" id="ARBA00023015"/>
    </source>
</evidence>
<feature type="region of interest" description="Disordered" evidence="10">
    <location>
        <begin position="610"/>
        <end position="785"/>
    </location>
</feature>
<dbReference type="GO" id="GO:0005634">
    <property type="term" value="C:nucleus"/>
    <property type="evidence" value="ECO:0007669"/>
    <property type="project" value="UniProtKB-SubCell"/>
</dbReference>
<dbReference type="PANTHER" id="PTHR46745:SF1">
    <property type="entry name" value="TSC22 DOMAIN FAMILY PROTEIN 1"/>
    <property type="match status" value="1"/>
</dbReference>
<feature type="compositionally biased region" description="Low complexity" evidence="10">
    <location>
        <begin position="753"/>
        <end position="770"/>
    </location>
</feature>
<dbReference type="FunFam" id="1.20.5.490:FF:000002">
    <property type="entry name" value="TSC22 domain family, member 1"/>
    <property type="match status" value="1"/>
</dbReference>
<evidence type="ECO:0000256" key="9">
    <source>
        <dbReference type="SAM" id="Coils"/>
    </source>
</evidence>
<dbReference type="PANTHER" id="PTHR46745">
    <property type="entry name" value="TSC22 DOMAIN FAMILY PROTEIN 1"/>
    <property type="match status" value="1"/>
</dbReference>
<reference evidence="11 12" key="1">
    <citation type="submission" date="2024-06" db="EMBL/GenBank/DDBJ databases">
        <authorList>
            <person name="Pan Q."/>
            <person name="Wen M."/>
            <person name="Jouanno E."/>
            <person name="Zahm M."/>
            <person name="Klopp C."/>
            <person name="Cabau C."/>
            <person name="Louis A."/>
            <person name="Berthelot C."/>
            <person name="Parey E."/>
            <person name="Roest Crollius H."/>
            <person name="Montfort J."/>
            <person name="Robinson-Rechavi M."/>
            <person name="Bouchez O."/>
            <person name="Lampietro C."/>
            <person name="Lopez Roques C."/>
            <person name="Donnadieu C."/>
            <person name="Postlethwait J."/>
            <person name="Bobe J."/>
            <person name="Verreycken H."/>
            <person name="Guiguen Y."/>
        </authorList>
    </citation>
    <scope>NUCLEOTIDE SEQUENCE [LARGE SCALE GENOMIC DNA]</scope>
    <source>
        <strain evidence="11">Up_M1</strain>
        <tissue evidence="11">Testis</tissue>
    </source>
</reference>
<feature type="region of interest" description="Disordered" evidence="10">
    <location>
        <begin position="121"/>
        <end position="258"/>
    </location>
</feature>
<feature type="compositionally biased region" description="Low complexity" evidence="10">
    <location>
        <begin position="662"/>
        <end position="682"/>
    </location>
</feature>
<dbReference type="PROSITE" id="PS01289">
    <property type="entry name" value="TSC22"/>
    <property type="match status" value="1"/>
</dbReference>
<keyword evidence="6" id="KW-0804">Transcription</keyword>
<evidence type="ECO:0000313" key="12">
    <source>
        <dbReference type="Proteomes" id="UP001557470"/>
    </source>
</evidence>
<keyword evidence="7" id="KW-0539">Nucleus</keyword>
<dbReference type="Gene3D" id="1.20.5.490">
    <property type="entry name" value="Single helix bin"/>
    <property type="match status" value="1"/>
</dbReference>
<dbReference type="EMBL" id="JAGEUA010000010">
    <property type="protein sequence ID" value="KAL0963646.1"/>
    <property type="molecule type" value="Genomic_DNA"/>
</dbReference>
<feature type="compositionally biased region" description="Low complexity" evidence="10">
    <location>
        <begin position="385"/>
        <end position="401"/>
    </location>
</feature>
<comment type="similarity">
    <text evidence="3">Belongs to the TSC-22/Dip/Bun family.</text>
</comment>
<name>A0ABD0W0X4_UMBPY</name>
<feature type="compositionally biased region" description="Gly residues" evidence="10">
    <location>
        <begin position="686"/>
        <end position="701"/>
    </location>
</feature>
<feature type="compositionally biased region" description="Low complexity" evidence="10">
    <location>
        <begin position="943"/>
        <end position="976"/>
    </location>
</feature>
<feature type="compositionally biased region" description="Low complexity" evidence="10">
    <location>
        <begin position="235"/>
        <end position="246"/>
    </location>
</feature>
<evidence type="ECO:0000256" key="10">
    <source>
        <dbReference type="SAM" id="MobiDB-lite"/>
    </source>
</evidence>
<evidence type="ECO:0000256" key="7">
    <source>
        <dbReference type="ARBA" id="ARBA00023242"/>
    </source>
</evidence>
<feature type="compositionally biased region" description="Low complexity" evidence="10">
    <location>
        <begin position="487"/>
        <end position="502"/>
    </location>
</feature>
<feature type="region of interest" description="Disordered" evidence="10">
    <location>
        <begin position="1"/>
        <end position="108"/>
    </location>
</feature>
<feature type="region of interest" description="Disordered" evidence="10">
    <location>
        <begin position="364"/>
        <end position="430"/>
    </location>
</feature>
<dbReference type="SUPFAM" id="SSF58026">
    <property type="entry name" value="Delta-sleep-inducing peptide immunoreactive peptide"/>
    <property type="match status" value="1"/>
</dbReference>
<dbReference type="Proteomes" id="UP001557470">
    <property type="component" value="Unassembled WGS sequence"/>
</dbReference>
<feature type="compositionally biased region" description="Polar residues" evidence="10">
    <location>
        <begin position="367"/>
        <end position="382"/>
    </location>
</feature>
<dbReference type="InterPro" id="IPR047862">
    <property type="entry name" value="TSC22/BUN_CS"/>
</dbReference>
<accession>A0ABD0W0X4</accession>
<feature type="coiled-coil region" evidence="9">
    <location>
        <begin position="897"/>
        <end position="931"/>
    </location>
</feature>
<sequence>MHRPDSAGDSGSVRKMAHPANYPRRVCNINPVTGSGPTLAAPASSAVSNSHVPGEDYQSPIMMHSQPLVGSSSPGPQHPPNSLNLHSQPLPQPQAPSAGSQMKKKSGFQITSVTPAQISVSTNNSIAEDTESYDDLDESHTEDLSSSEILDVSLNRANDMPGGERSSSEETLNNFHEADTPGAASPNQPPHPHSFPQGPQHGVMVNGNVHHHHHHHYHHHHPGPQTTSHKALVQPSSTTPHTTSAPGGVDGAPKMPSTVGMPLENVSVGSVIAATQLAAAAPITAMHVSAAGAMVSLANPLTNNVNMYSTSSVPAMGGVGTSASSSGGGFLPSVMSSSIGASAVAGALTGISFGISNSNLIQQQSSGTVNPSRTTAAPTASVGTGPPAGAQGGVAAVPQPGMGASGVAPASAPFSQPAPTPAPTTTSSRFRVVKLDSSSEPFKKGRWMCTEYYDKESSAPAASFSESNIPSCRGVESMAGGSERESTSGSSVSSTLSHYTESVGSAETGGAPLSQQPHYQDYSTAPQAFKTSHQGLPIGISQPHLLTTVAPSVPASAHQAAPVSMVGLQTTTGPPATPQPPLTYAQAASIPAPGSAQGLVGVQQQQMGYALPQQPPAPGGAVPPDYSQPKVGLPQPSVTQGLPGPSQMTAAPQKQPQQGVGSVPQLQVQGLSQQQPQQPSLQASTLGGGLRPQMGPGGVTGFGHQPQGHNLILDQQQQPRTSQAQGTATQLPAPLNQGSLASNVPPNPQSDLQTQTSSGQSQAQPQAQPPRFSVPQDCGGAQAHSQAGASQASVLYASLPSFTSTQLEDAQRLLFQHQSALLAQALPKLAGEGGTVVGTGLGPESNAAAAAAVSALTASAGLFKTVDGDDDGSSGASVVAIDNKIEQAMDLVKSHLMYAVREEVEVLKEQIKELIEKNSQLEQENSLLKTLASPEQMAQFQAQTQTVSPPTSAQPPAQNQAPTQPQPASQNSGPSA</sequence>
<feature type="region of interest" description="Disordered" evidence="10">
    <location>
        <begin position="459"/>
        <end position="519"/>
    </location>
</feature>
<proteinExistence type="inferred from homology"/>
<dbReference type="CDD" id="cd21938">
    <property type="entry name" value="ZIP_TSC22D1"/>
    <property type="match status" value="1"/>
</dbReference>
<keyword evidence="4" id="KW-0963">Cytoplasm</keyword>
<evidence type="ECO:0000256" key="2">
    <source>
        <dbReference type="ARBA" id="ARBA00004496"/>
    </source>
</evidence>
<evidence type="ECO:0000256" key="1">
    <source>
        <dbReference type="ARBA" id="ARBA00004123"/>
    </source>
</evidence>
<organism evidence="11 12">
    <name type="scientific">Umbra pygmaea</name>
    <name type="common">Eastern mudminnow</name>
    <dbReference type="NCBI Taxonomy" id="75934"/>
    <lineage>
        <taxon>Eukaryota</taxon>
        <taxon>Metazoa</taxon>
        <taxon>Chordata</taxon>
        <taxon>Craniata</taxon>
        <taxon>Vertebrata</taxon>
        <taxon>Euteleostomi</taxon>
        <taxon>Actinopterygii</taxon>
        <taxon>Neopterygii</taxon>
        <taxon>Teleostei</taxon>
        <taxon>Protacanthopterygii</taxon>
        <taxon>Esociformes</taxon>
        <taxon>Umbridae</taxon>
        <taxon>Umbra</taxon>
    </lineage>
</organism>
<keyword evidence="5" id="KW-0805">Transcription regulation</keyword>
<evidence type="ECO:0000256" key="4">
    <source>
        <dbReference type="ARBA" id="ARBA00022490"/>
    </source>
</evidence>
<feature type="compositionally biased region" description="Acidic residues" evidence="10">
    <location>
        <begin position="128"/>
        <end position="137"/>
    </location>
</feature>
<keyword evidence="9" id="KW-0175">Coiled coil</keyword>
<comment type="caution">
    <text evidence="11">The sequence shown here is derived from an EMBL/GenBank/DDBJ whole genome shotgun (WGS) entry which is preliminary data.</text>
</comment>
<keyword evidence="12" id="KW-1185">Reference proteome</keyword>
<feature type="region of interest" description="Disordered" evidence="10">
    <location>
        <begin position="932"/>
        <end position="976"/>
    </location>
</feature>
<dbReference type="Pfam" id="PF01166">
    <property type="entry name" value="TSC22"/>
    <property type="match status" value="1"/>
</dbReference>
<feature type="compositionally biased region" description="Polar residues" evidence="10">
    <location>
        <begin position="636"/>
        <end position="660"/>
    </location>
</feature>
<feature type="compositionally biased region" description="Polar residues" evidence="10">
    <location>
        <begin position="68"/>
        <end position="86"/>
    </location>
</feature>
<evidence type="ECO:0000313" key="11">
    <source>
        <dbReference type="EMBL" id="KAL0963646.1"/>
    </source>
</evidence>
<dbReference type="InterPro" id="IPR000580">
    <property type="entry name" value="TSC22/Bun"/>
</dbReference>